<evidence type="ECO:0000259" key="3">
    <source>
        <dbReference type="PROSITE" id="PS50263"/>
    </source>
</evidence>
<dbReference type="PROSITE" id="PS50263">
    <property type="entry name" value="CN_HYDROLASE"/>
    <property type="match status" value="1"/>
</dbReference>
<dbReference type="SUPFAM" id="SSF56317">
    <property type="entry name" value="Carbon-nitrogen hydrolase"/>
    <property type="match status" value="1"/>
</dbReference>
<dbReference type="Pfam" id="PF00795">
    <property type="entry name" value="CN_hydrolase"/>
    <property type="match status" value="1"/>
</dbReference>
<feature type="transmembrane region" description="Helical" evidence="2">
    <location>
        <begin position="52"/>
        <end position="73"/>
    </location>
</feature>
<protein>
    <submittedName>
        <fullName evidence="4">Carbon-nitrogen hydrolase</fullName>
    </submittedName>
</protein>
<feature type="domain" description="CN hydrolase" evidence="3">
    <location>
        <begin position="266"/>
        <end position="490"/>
    </location>
</feature>
<evidence type="ECO:0000256" key="1">
    <source>
        <dbReference type="ARBA" id="ARBA00022801"/>
    </source>
</evidence>
<dbReference type="Proteomes" id="UP001209540">
    <property type="component" value="Unassembled WGS sequence"/>
</dbReference>
<keyword evidence="1 4" id="KW-0378">Hydrolase</keyword>
<feature type="transmembrane region" description="Helical" evidence="2">
    <location>
        <begin position="20"/>
        <end position="45"/>
    </location>
</feature>
<dbReference type="PANTHER" id="PTHR43674">
    <property type="entry name" value="NITRILASE C965.09-RELATED"/>
    <property type="match status" value="1"/>
</dbReference>
<gene>
    <name evidence="4" type="ORF">BDA99DRAFT_494239</name>
</gene>
<keyword evidence="5" id="KW-1185">Reference proteome</keyword>
<keyword evidence="2" id="KW-1133">Transmembrane helix</keyword>
<comment type="caution">
    <text evidence="4">The sequence shown here is derived from an EMBL/GenBank/DDBJ whole genome shotgun (WGS) entry which is preliminary data.</text>
</comment>
<evidence type="ECO:0000256" key="2">
    <source>
        <dbReference type="SAM" id="Phobius"/>
    </source>
</evidence>
<evidence type="ECO:0000313" key="5">
    <source>
        <dbReference type="Proteomes" id="UP001209540"/>
    </source>
</evidence>
<keyword evidence="2" id="KW-0472">Membrane</keyword>
<feature type="transmembrane region" description="Helical" evidence="2">
    <location>
        <begin position="85"/>
        <end position="104"/>
    </location>
</feature>
<sequence length="534" mass="59973">MTLLEKLKVQIIEHSLILPLFVVGLFAGGLQSIPLLTVFYFPLLLHYTRIQWYNVITGFIVHTLSFWISILGLPDGLQGGDRFQHPWLTLGVSIAACISVLIPLAGDFLASRHDNVALRLLVFPLLFTGFWMGVCGHLFGFGDGLAYSNNILLAFPDVVQGAAWLGGRPAIDFVLSLFATVLREFDRPSFEKPPVFNSIEEDDEQEQQQQQQQFSVSNNKKPWFLHHAIYYACLLIVLGIFGGGLIQIRPGSFFQIAYPDYVPETVPVGCVIGPGGIHPELQEDHDRWFNRTTKLVESGAKLVVWSEETAITHSSQEENDLINRAREYAIEKQIYLAIAYDNNVLADLAENKLVIVSPLGEVKINYRKAHPVPIVELSTPGAAEIQFFDTPEFGRIGGAICFDYNFPWFIRQASENNIDLMIQPSFTWGPIGTYHSRSNSLRAVENGFTMFRCGSQGLSGVFEPTLNGVFNQHVAAITDSEYLFHLPIQKRRKTLYGYIGDVFGFTCLYVGLLTIFYLVYYTTVKKLRGGQIQV</sequence>
<feature type="transmembrane region" description="Helical" evidence="2">
    <location>
        <begin position="495"/>
        <end position="520"/>
    </location>
</feature>
<keyword evidence="2" id="KW-0812">Transmembrane</keyword>
<reference evidence="4" key="2">
    <citation type="submission" date="2023-02" db="EMBL/GenBank/DDBJ databases">
        <authorList>
            <consortium name="DOE Joint Genome Institute"/>
            <person name="Mondo S.J."/>
            <person name="Chang Y."/>
            <person name="Wang Y."/>
            <person name="Ahrendt S."/>
            <person name="Andreopoulos W."/>
            <person name="Barry K."/>
            <person name="Beard J."/>
            <person name="Benny G.L."/>
            <person name="Blankenship S."/>
            <person name="Bonito G."/>
            <person name="Cuomo C."/>
            <person name="Desiro A."/>
            <person name="Gervers K.A."/>
            <person name="Hundley H."/>
            <person name="Kuo A."/>
            <person name="LaButti K."/>
            <person name="Lang B.F."/>
            <person name="Lipzen A."/>
            <person name="O'Donnell K."/>
            <person name="Pangilinan J."/>
            <person name="Reynolds N."/>
            <person name="Sandor L."/>
            <person name="Smith M.W."/>
            <person name="Tsang A."/>
            <person name="Grigoriev I.V."/>
            <person name="Stajich J.E."/>
            <person name="Spatafora J.W."/>
        </authorList>
    </citation>
    <scope>NUCLEOTIDE SEQUENCE</scope>
    <source>
        <strain evidence="4">RSA 2281</strain>
    </source>
</reference>
<dbReference type="AlphaFoldDB" id="A0AAD5KAQ9"/>
<dbReference type="InterPro" id="IPR036526">
    <property type="entry name" value="C-N_Hydrolase_sf"/>
</dbReference>
<reference evidence="4" key="1">
    <citation type="journal article" date="2022" name="IScience">
        <title>Evolution of zygomycete secretomes and the origins of terrestrial fungal ecologies.</title>
        <authorList>
            <person name="Chang Y."/>
            <person name="Wang Y."/>
            <person name="Mondo S."/>
            <person name="Ahrendt S."/>
            <person name="Andreopoulos W."/>
            <person name="Barry K."/>
            <person name="Beard J."/>
            <person name="Benny G.L."/>
            <person name="Blankenship S."/>
            <person name="Bonito G."/>
            <person name="Cuomo C."/>
            <person name="Desiro A."/>
            <person name="Gervers K.A."/>
            <person name="Hundley H."/>
            <person name="Kuo A."/>
            <person name="LaButti K."/>
            <person name="Lang B.F."/>
            <person name="Lipzen A."/>
            <person name="O'Donnell K."/>
            <person name="Pangilinan J."/>
            <person name="Reynolds N."/>
            <person name="Sandor L."/>
            <person name="Smith M.E."/>
            <person name="Tsang A."/>
            <person name="Grigoriev I.V."/>
            <person name="Stajich J.E."/>
            <person name="Spatafora J.W."/>
        </authorList>
    </citation>
    <scope>NUCLEOTIDE SEQUENCE</scope>
    <source>
        <strain evidence="4">RSA 2281</strain>
    </source>
</reference>
<dbReference type="InterPro" id="IPR003010">
    <property type="entry name" value="C-N_Hydrolase"/>
</dbReference>
<name>A0AAD5KAQ9_9FUNG</name>
<evidence type="ECO:0000313" key="4">
    <source>
        <dbReference type="EMBL" id="KAI9276831.1"/>
    </source>
</evidence>
<feature type="transmembrane region" description="Helical" evidence="2">
    <location>
        <begin position="228"/>
        <end position="246"/>
    </location>
</feature>
<dbReference type="EMBL" id="JAIXMP010000002">
    <property type="protein sequence ID" value="KAI9276831.1"/>
    <property type="molecule type" value="Genomic_DNA"/>
</dbReference>
<dbReference type="InterPro" id="IPR050345">
    <property type="entry name" value="Aliph_Amidase/BUP"/>
</dbReference>
<dbReference type="GO" id="GO:0016811">
    <property type="term" value="F:hydrolase activity, acting on carbon-nitrogen (but not peptide) bonds, in linear amides"/>
    <property type="evidence" value="ECO:0007669"/>
    <property type="project" value="TreeGrafter"/>
</dbReference>
<dbReference type="PANTHER" id="PTHR43674:SF16">
    <property type="entry name" value="CARBON-NITROGEN FAMILY, PUTATIVE (AFU_ORTHOLOGUE AFUA_5G02350)-RELATED"/>
    <property type="match status" value="1"/>
</dbReference>
<feature type="transmembrane region" description="Helical" evidence="2">
    <location>
        <begin position="116"/>
        <end position="139"/>
    </location>
</feature>
<proteinExistence type="predicted"/>
<organism evidence="4 5">
    <name type="scientific">Phascolomyces articulosus</name>
    <dbReference type="NCBI Taxonomy" id="60185"/>
    <lineage>
        <taxon>Eukaryota</taxon>
        <taxon>Fungi</taxon>
        <taxon>Fungi incertae sedis</taxon>
        <taxon>Mucoromycota</taxon>
        <taxon>Mucoromycotina</taxon>
        <taxon>Mucoromycetes</taxon>
        <taxon>Mucorales</taxon>
        <taxon>Lichtheimiaceae</taxon>
        <taxon>Phascolomyces</taxon>
    </lineage>
</organism>
<accession>A0AAD5KAQ9</accession>
<dbReference type="Gene3D" id="3.60.110.10">
    <property type="entry name" value="Carbon-nitrogen hydrolase"/>
    <property type="match status" value="1"/>
</dbReference>